<feature type="domain" description="CHK kinase-like" evidence="2">
    <location>
        <begin position="157"/>
        <end position="354"/>
    </location>
</feature>
<dbReference type="Pfam" id="PF02958">
    <property type="entry name" value="EcKL"/>
    <property type="match status" value="1"/>
</dbReference>
<keyword evidence="1" id="KW-1133">Transmembrane helix</keyword>
<dbReference type="STRING" id="7370.A0A1I8NJG8"/>
<dbReference type="OrthoDB" id="8250698at2759"/>
<gene>
    <name evidence="4" type="primary">LOC105261687</name>
</gene>
<dbReference type="RefSeq" id="XP_011291613.2">
    <property type="nucleotide sequence ID" value="XM_011293311.3"/>
</dbReference>
<dbReference type="VEuPathDB" id="VectorBase:MDOMA2_019787"/>
<dbReference type="SMART" id="SM00587">
    <property type="entry name" value="CHK"/>
    <property type="match status" value="1"/>
</dbReference>
<dbReference type="Gene3D" id="3.90.1200.10">
    <property type="match status" value="1"/>
</dbReference>
<evidence type="ECO:0000313" key="3">
    <source>
        <dbReference type="Proteomes" id="UP001652621"/>
    </source>
</evidence>
<feature type="transmembrane region" description="Helical" evidence="1">
    <location>
        <begin position="377"/>
        <end position="394"/>
    </location>
</feature>
<sequence length="442" mass="51212">MLSITKSLRVTTTALLTLPAMSIYNEDELTAPEWIDRDFIQMVLAKYEQVADVELISYDMSPACMKGDHYASIMFRCKVEYRLGDSIVKRSLIMKTLPVEEDSKKREFLMNSKLFETEIKMYCETLPKFEKILAECGEPTKLSAGLFYHALQPHKILIMEDLCELGYSTVRARYLTEHELKVVYTKLAKLHAVSYMLGQNDEELESVAQFQDGFLATSLPVVKDMMISGMKSFLKMLSSRQQFAIYVDKVQVISEEMQQSCKDLFNAYKLNGNKGDIFVLNHGDFHMRNMMFKFNSEESAEDMLMVDYQISCYAPSCIDLIYSQFIIMSPAMRLQRRHAMVRYYFTEFLRILKKLNFEGDLPKYSLFQQSTLKYRHFAIYCLGVFLPLVLGFLTKTAEELKDVNAAEVSENPDSNSHLYYTPEFIAEVENFMPLLLDEGYLD</sequence>
<name>A0A9J7IB74_MUSDO</name>
<dbReference type="GeneID" id="105261687"/>
<reference evidence="4" key="1">
    <citation type="submission" date="2025-08" db="UniProtKB">
        <authorList>
            <consortium name="RefSeq"/>
        </authorList>
    </citation>
    <scope>IDENTIFICATION</scope>
    <source>
        <strain evidence="4">Aabys</strain>
        <tissue evidence="4">Whole body</tissue>
    </source>
</reference>
<evidence type="ECO:0000313" key="4">
    <source>
        <dbReference type="RefSeq" id="XP_011291613.2"/>
    </source>
</evidence>
<dbReference type="SUPFAM" id="SSF56112">
    <property type="entry name" value="Protein kinase-like (PK-like)"/>
    <property type="match status" value="1"/>
</dbReference>
<dbReference type="InterPro" id="IPR011009">
    <property type="entry name" value="Kinase-like_dom_sf"/>
</dbReference>
<keyword evidence="3" id="KW-1185">Reference proteome</keyword>
<accession>A0A9J7IB74</accession>
<evidence type="ECO:0000259" key="2">
    <source>
        <dbReference type="SMART" id="SM00587"/>
    </source>
</evidence>
<keyword evidence="1" id="KW-0472">Membrane</keyword>
<dbReference type="Proteomes" id="UP001652621">
    <property type="component" value="Unplaced"/>
</dbReference>
<dbReference type="InterPro" id="IPR004119">
    <property type="entry name" value="EcKL"/>
</dbReference>
<organism evidence="3 4">
    <name type="scientific">Musca domestica</name>
    <name type="common">House fly</name>
    <dbReference type="NCBI Taxonomy" id="7370"/>
    <lineage>
        <taxon>Eukaryota</taxon>
        <taxon>Metazoa</taxon>
        <taxon>Ecdysozoa</taxon>
        <taxon>Arthropoda</taxon>
        <taxon>Hexapoda</taxon>
        <taxon>Insecta</taxon>
        <taxon>Pterygota</taxon>
        <taxon>Neoptera</taxon>
        <taxon>Endopterygota</taxon>
        <taxon>Diptera</taxon>
        <taxon>Brachycera</taxon>
        <taxon>Muscomorpha</taxon>
        <taxon>Muscoidea</taxon>
        <taxon>Muscidae</taxon>
        <taxon>Musca</taxon>
    </lineage>
</organism>
<dbReference type="VEuPathDB" id="VectorBase:MDOA016131"/>
<protein>
    <submittedName>
        <fullName evidence="4">Uncharacterized protein LOC105261687</fullName>
    </submittedName>
</protein>
<keyword evidence="1" id="KW-0812">Transmembrane</keyword>
<evidence type="ECO:0000256" key="1">
    <source>
        <dbReference type="SAM" id="Phobius"/>
    </source>
</evidence>
<dbReference type="PANTHER" id="PTHR11012:SF12">
    <property type="entry name" value="CHK KINASE-LIKE DOMAIN-CONTAINING PROTEIN-RELATED"/>
    <property type="match status" value="1"/>
</dbReference>
<proteinExistence type="predicted"/>
<dbReference type="InterPro" id="IPR015897">
    <property type="entry name" value="CHK_kinase-like"/>
</dbReference>
<dbReference type="PANTHER" id="PTHR11012">
    <property type="entry name" value="PROTEIN KINASE-LIKE DOMAIN-CONTAINING"/>
    <property type="match status" value="1"/>
</dbReference>